<dbReference type="InterPro" id="IPR036078">
    <property type="entry name" value="Spo11/TopoVI_A_sf"/>
</dbReference>
<keyword evidence="7 11" id="KW-0460">Magnesium</keyword>
<evidence type="ECO:0000256" key="4">
    <source>
        <dbReference type="ARBA" id="ARBA00022723"/>
    </source>
</evidence>
<evidence type="ECO:0000256" key="9">
    <source>
        <dbReference type="ARBA" id="ARBA00023125"/>
    </source>
</evidence>
<keyword evidence="5 11" id="KW-0547">Nucleotide-binding</keyword>
<dbReference type="Gene3D" id="1.10.10.10">
    <property type="entry name" value="Winged helix-like DNA-binding domain superfamily/Winged helix DNA-binding domain"/>
    <property type="match status" value="1"/>
</dbReference>
<dbReference type="PANTHER" id="PTHR10848:SF0">
    <property type="entry name" value="MEIOTIC RECOMBINATION PROTEIN SPO11"/>
    <property type="match status" value="1"/>
</dbReference>
<feature type="active site" description="O-(5'-phospho-DNA)-tyrosine intermediate" evidence="11 12">
    <location>
        <position position="102"/>
    </location>
</feature>
<evidence type="ECO:0000256" key="7">
    <source>
        <dbReference type="ARBA" id="ARBA00022842"/>
    </source>
</evidence>
<comment type="catalytic activity">
    <reaction evidence="1 11 12">
        <text>ATP-dependent breakage, passage and rejoining of double-stranded DNA.</text>
        <dbReference type="EC" id="5.6.2.2"/>
    </reaction>
</comment>
<sequence length="367" mass="42080">MAEGSPALSKKKRLDILESVGKDVYQHIEKMENPYLTITTRGLSNIKYDKESRTIKLGESVSKRYFLNTGHVRKFTQTLAVAALSKNLIENDKHTSLRSAFYQIRRTIPGTKIDIVDDQTETNKSIEDLELISDLTREQLNISANKNGAVAGEVIIEDRGDTIDWSKLGSGGWAIPSNVEDIIFKKVDAKFVLYFEKSTMFERANEDKAWKKLHCVIISSQGQATRGIRRLLQRLSREHNLPVYVLTDADIWGVYIYSAIKFGSITLAHVSDKLALPEAKFMGLTVEDIEKYDLKRHLIKFKDVDIDRMKQIRNYDWFKNSKEWMAELDRMEKLGAKVELDAFTAKGLSFITEKYLPEKLKEGKFLD</sequence>
<dbReference type="GO" id="GO:0006260">
    <property type="term" value="P:DNA replication"/>
    <property type="evidence" value="ECO:0007669"/>
    <property type="project" value="UniProtKB-UniRule"/>
</dbReference>
<dbReference type="Gene3D" id="3.40.1360.10">
    <property type="match status" value="1"/>
</dbReference>
<feature type="domain" description="Type II DNA topoisomerase VI subunit A all-beta" evidence="14">
    <location>
        <begin position="148"/>
        <end position="188"/>
    </location>
</feature>
<comment type="subunit">
    <text evidence="11">Homodimer. Heterotetramer of two Top6A and two Top6B chains.</text>
</comment>
<evidence type="ECO:0000256" key="3">
    <source>
        <dbReference type="ARBA" id="ARBA00006559"/>
    </source>
</evidence>
<dbReference type="Proteomes" id="UP000718571">
    <property type="component" value="Unassembled WGS sequence"/>
</dbReference>
<evidence type="ECO:0000256" key="10">
    <source>
        <dbReference type="ARBA" id="ARBA00023235"/>
    </source>
</evidence>
<dbReference type="CDD" id="cd00223">
    <property type="entry name" value="TOPRIM_TopoIIB_SPO"/>
    <property type="match status" value="1"/>
</dbReference>
<name>A0A8T3UVB1_9ARCH</name>
<dbReference type="GO" id="GO:0003918">
    <property type="term" value="F:DNA topoisomerase type II (double strand cut, ATP-hydrolyzing) activity"/>
    <property type="evidence" value="ECO:0007669"/>
    <property type="project" value="UniProtKB-UniRule"/>
</dbReference>
<feature type="domain" description="Topoisomerase 6 subunit A/Spo11 TOPRIM" evidence="15">
    <location>
        <begin position="191"/>
        <end position="360"/>
    </location>
</feature>
<accession>A0A8T3UVB1</accession>
<keyword evidence="4 11" id="KW-0479">Metal-binding</keyword>
<dbReference type="GO" id="GO:0003677">
    <property type="term" value="F:DNA binding"/>
    <property type="evidence" value="ECO:0007669"/>
    <property type="project" value="UniProtKB-UniRule"/>
</dbReference>
<evidence type="ECO:0000256" key="8">
    <source>
        <dbReference type="ARBA" id="ARBA00023029"/>
    </source>
</evidence>
<evidence type="ECO:0000256" key="5">
    <source>
        <dbReference type="ARBA" id="ARBA00022741"/>
    </source>
</evidence>
<dbReference type="GO" id="GO:0005524">
    <property type="term" value="F:ATP binding"/>
    <property type="evidence" value="ECO:0007669"/>
    <property type="project" value="UniProtKB-KW"/>
</dbReference>
<keyword evidence="8 11" id="KW-0799">Topoisomerase</keyword>
<keyword evidence="9 11" id="KW-0238">DNA-binding</keyword>
<dbReference type="PRINTS" id="PR01550">
    <property type="entry name" value="TOP6AFAMILY"/>
</dbReference>
<evidence type="ECO:0000259" key="13">
    <source>
        <dbReference type="Pfam" id="PF04406"/>
    </source>
</evidence>
<gene>
    <name evidence="11" type="primary">top6A</name>
    <name evidence="16" type="ORF">IHE51_01680</name>
</gene>
<comment type="function">
    <text evidence="11">Relaxes both positive and negative superturns and exhibits a strong decatenase activity.</text>
</comment>
<feature type="domain" description="Spo11/DNA topoisomerase VI subunit A N-terminal" evidence="13">
    <location>
        <begin position="73"/>
        <end position="142"/>
    </location>
</feature>
<dbReference type="EC" id="5.6.2.2" evidence="11"/>
<comment type="caution">
    <text evidence="16">The sequence shown here is derived from an EMBL/GenBank/DDBJ whole genome shotgun (WGS) entry which is preliminary data.</text>
</comment>
<evidence type="ECO:0000259" key="15">
    <source>
        <dbReference type="Pfam" id="PF21180"/>
    </source>
</evidence>
<dbReference type="EMBL" id="JADFAR010000020">
    <property type="protein sequence ID" value="MBE5728546.1"/>
    <property type="molecule type" value="Genomic_DNA"/>
</dbReference>
<dbReference type="Pfam" id="PF20768">
    <property type="entry name" value="Topo_VI_alpha"/>
    <property type="match status" value="1"/>
</dbReference>
<protein>
    <recommendedName>
        <fullName evidence="11">Type 2 DNA topoisomerase 6 subunit A</fullName>
        <ecNumber evidence="11">5.6.2.2</ecNumber>
    </recommendedName>
    <alternativeName>
        <fullName evidence="11">Type II DNA topoisomerase VI subunit A</fullName>
    </alternativeName>
</protein>
<evidence type="ECO:0000256" key="11">
    <source>
        <dbReference type="HAMAP-Rule" id="MF_00132"/>
    </source>
</evidence>
<proteinExistence type="inferred from homology"/>
<dbReference type="PANTHER" id="PTHR10848">
    <property type="entry name" value="MEIOTIC RECOMBINATION PROTEIN SPO11"/>
    <property type="match status" value="1"/>
</dbReference>
<dbReference type="GO" id="GO:0000287">
    <property type="term" value="F:magnesium ion binding"/>
    <property type="evidence" value="ECO:0007669"/>
    <property type="project" value="UniProtKB-UniRule"/>
</dbReference>
<dbReference type="InterPro" id="IPR013049">
    <property type="entry name" value="Spo11/TopoVI_A_N"/>
</dbReference>
<comment type="similarity">
    <text evidence="3 11 12">Belongs to the TOP6A family.</text>
</comment>
<dbReference type="PRINTS" id="PR01552">
    <property type="entry name" value="TPISMRASE6A"/>
</dbReference>
<evidence type="ECO:0000313" key="16">
    <source>
        <dbReference type="EMBL" id="MBE5728546.1"/>
    </source>
</evidence>
<dbReference type="AlphaFoldDB" id="A0A8T3UVB1"/>
<keyword evidence="10 11" id="KW-0413">Isomerase</keyword>
<keyword evidence="6 11" id="KW-0067">ATP-binding</keyword>
<organism evidence="16 17">
    <name type="scientific">Candidatus Acidifodinimicrobium mancum</name>
    <dbReference type="NCBI Taxonomy" id="2898728"/>
    <lineage>
        <taxon>Archaea</taxon>
        <taxon>Candidatus Parvarchaeota</taxon>
        <taxon>Candidatus Acidifodinimicrobiaceae</taxon>
        <taxon>Candidatus Acidifodinimicrobium</taxon>
    </lineage>
</organism>
<dbReference type="PROSITE" id="PS52041">
    <property type="entry name" value="TOPO_IIB"/>
    <property type="match status" value="1"/>
</dbReference>
<comment type="cofactor">
    <cofactor evidence="2 11">
        <name>Mg(2+)</name>
        <dbReference type="ChEBI" id="CHEBI:18420"/>
    </cofactor>
</comment>
<evidence type="ECO:0000313" key="17">
    <source>
        <dbReference type="Proteomes" id="UP000718571"/>
    </source>
</evidence>
<evidence type="ECO:0000256" key="2">
    <source>
        <dbReference type="ARBA" id="ARBA00001946"/>
    </source>
</evidence>
<dbReference type="InterPro" id="IPR034136">
    <property type="entry name" value="TOPRIM_Topo6A/Spo11"/>
</dbReference>
<reference evidence="16 17" key="1">
    <citation type="submission" date="2020-09" db="EMBL/GenBank/DDBJ databases">
        <title>Genomic characterization of a novel Parvarchaeota family in acid mine drainage sediments.</title>
        <authorList>
            <person name="Luo Z.-H."/>
        </authorList>
    </citation>
    <scope>NUCLEOTIDE SEQUENCE [LARGE SCALE GENOMIC DNA]</scope>
    <source>
        <strain evidence="16">MAS1_bins.189</strain>
    </source>
</reference>
<dbReference type="SUPFAM" id="SSF56726">
    <property type="entry name" value="DNA topoisomerase IV, alpha subunit"/>
    <property type="match status" value="1"/>
</dbReference>
<evidence type="ECO:0000259" key="14">
    <source>
        <dbReference type="Pfam" id="PF20768"/>
    </source>
</evidence>
<dbReference type="GO" id="GO:0005694">
    <property type="term" value="C:chromosome"/>
    <property type="evidence" value="ECO:0007669"/>
    <property type="project" value="InterPro"/>
</dbReference>
<dbReference type="InterPro" id="IPR049333">
    <property type="entry name" value="Topo_VI_alpha"/>
</dbReference>
<dbReference type="GO" id="GO:0006265">
    <property type="term" value="P:DNA topological change"/>
    <property type="evidence" value="ECO:0007669"/>
    <property type="project" value="UniProtKB-UniRule"/>
</dbReference>
<dbReference type="InterPro" id="IPR004085">
    <property type="entry name" value="TopoVI_A"/>
</dbReference>
<dbReference type="HAMAP" id="MF_00132">
    <property type="entry name" value="Top6A"/>
    <property type="match status" value="1"/>
</dbReference>
<dbReference type="Pfam" id="PF04406">
    <property type="entry name" value="TP6A_N"/>
    <property type="match status" value="1"/>
</dbReference>
<dbReference type="InterPro" id="IPR002815">
    <property type="entry name" value="Spo11/TopoVI_A"/>
</dbReference>
<evidence type="ECO:0000256" key="1">
    <source>
        <dbReference type="ARBA" id="ARBA00000185"/>
    </source>
</evidence>
<dbReference type="InterPro" id="IPR036388">
    <property type="entry name" value="WH-like_DNA-bd_sf"/>
</dbReference>
<dbReference type="Pfam" id="PF21180">
    <property type="entry name" value="TOP6A-Spo11_Toprim"/>
    <property type="match status" value="1"/>
</dbReference>
<feature type="binding site" evidence="11">
    <location>
        <position position="196"/>
    </location>
    <ligand>
        <name>Mg(2+)</name>
        <dbReference type="ChEBI" id="CHEBI:18420"/>
    </ligand>
</feature>
<evidence type="ECO:0000256" key="6">
    <source>
        <dbReference type="ARBA" id="ARBA00022840"/>
    </source>
</evidence>
<evidence type="ECO:0000256" key="12">
    <source>
        <dbReference type="PROSITE-ProRule" id="PRU01385"/>
    </source>
</evidence>
<feature type="binding site" evidence="11">
    <location>
        <position position="248"/>
    </location>
    <ligand>
        <name>Mg(2+)</name>
        <dbReference type="ChEBI" id="CHEBI:18420"/>
    </ligand>
</feature>